<gene>
    <name evidence="1" type="ORF">BLAHAN_05396</name>
</gene>
<dbReference type="AlphaFoldDB" id="C9L7M6"/>
<keyword evidence="2" id="KW-1185">Reference proteome</keyword>
<name>C9L7M6_BLAHA</name>
<protein>
    <submittedName>
        <fullName evidence="1">Ser/Thr phosphatase family protein</fullName>
    </submittedName>
</protein>
<comment type="caution">
    <text evidence="1">The sequence shown here is derived from an EMBL/GenBank/DDBJ whole genome shotgun (WGS) entry which is preliminary data.</text>
</comment>
<accession>C9L7M6</accession>
<proteinExistence type="predicted"/>
<organism evidence="1 2">
    <name type="scientific">Blautia hansenii DSM 20583</name>
    <dbReference type="NCBI Taxonomy" id="537007"/>
    <lineage>
        <taxon>Bacteria</taxon>
        <taxon>Bacillati</taxon>
        <taxon>Bacillota</taxon>
        <taxon>Clostridia</taxon>
        <taxon>Lachnospirales</taxon>
        <taxon>Lachnospiraceae</taxon>
        <taxon>Blautia</taxon>
    </lineage>
</organism>
<dbReference type="eggNOG" id="COG1409">
    <property type="taxonomic scope" value="Bacteria"/>
</dbReference>
<dbReference type="InterPro" id="IPR029052">
    <property type="entry name" value="Metallo-depent_PP-like"/>
</dbReference>
<dbReference type="KEGG" id="bhan:CGC63_09685"/>
<dbReference type="HOGENOM" id="CLU_074814_1_1_9"/>
<sequence>MFYVTGDTHGNYDIYKLSTPSLNKNNISLTSNDYLVICGDFGLVWNNSPDENYWLDWLNEKPCTTLFVDGNHENHNLLNQMKPMLWNGGFVHQIRPKVMHLMRGQIFNIDGTTFFTMGGAASVDKQFRKEGVSWWAEEMPSAEEYKTANKNLEKANFKVDYILTHTAPTSIVNQLIPEIKPPDKLTNYLENIKENVDYKHWYFGHFHIDEDIDDEHTVLYNSIIKIGE</sequence>
<dbReference type="EMBL" id="ABYU02000016">
    <property type="protein sequence ID" value="EEX21771.1"/>
    <property type="molecule type" value="Genomic_DNA"/>
</dbReference>
<evidence type="ECO:0000313" key="2">
    <source>
        <dbReference type="Proteomes" id="UP000003755"/>
    </source>
</evidence>
<dbReference type="Proteomes" id="UP000003755">
    <property type="component" value="Unassembled WGS sequence"/>
</dbReference>
<dbReference type="STRING" id="537007.BLAHAN_05396"/>
<reference evidence="1" key="1">
    <citation type="submission" date="2009-09" db="EMBL/GenBank/DDBJ databases">
        <authorList>
            <person name="Weinstock G."/>
            <person name="Sodergren E."/>
            <person name="Clifton S."/>
            <person name="Fulton L."/>
            <person name="Fulton B."/>
            <person name="Courtney L."/>
            <person name="Fronick C."/>
            <person name="Harrison M."/>
            <person name="Strong C."/>
            <person name="Farmer C."/>
            <person name="Delahaunty K."/>
            <person name="Markovic C."/>
            <person name="Hall O."/>
            <person name="Minx P."/>
            <person name="Tomlinson C."/>
            <person name="Mitreva M."/>
            <person name="Nelson J."/>
            <person name="Hou S."/>
            <person name="Wollam A."/>
            <person name="Pepin K.H."/>
            <person name="Johnson M."/>
            <person name="Bhonagiri V."/>
            <person name="Nash W.E."/>
            <person name="Warren W."/>
            <person name="Chinwalla A."/>
            <person name="Mardis E.R."/>
            <person name="Wilson R.K."/>
        </authorList>
    </citation>
    <scope>NUCLEOTIDE SEQUENCE [LARGE SCALE GENOMIC DNA]</scope>
    <source>
        <strain evidence="1">DSM 20583</strain>
    </source>
</reference>
<dbReference type="SUPFAM" id="SSF56300">
    <property type="entry name" value="Metallo-dependent phosphatases"/>
    <property type="match status" value="1"/>
</dbReference>
<dbReference type="Gene3D" id="3.60.21.10">
    <property type="match status" value="1"/>
</dbReference>
<dbReference type="RefSeq" id="WP_003020461.1">
    <property type="nucleotide sequence ID" value="NZ_CP022413.2"/>
</dbReference>
<evidence type="ECO:0000313" key="1">
    <source>
        <dbReference type="EMBL" id="EEX21771.1"/>
    </source>
</evidence>